<gene>
    <name evidence="8" type="ORF">NQT62_12750</name>
</gene>
<evidence type="ECO:0000313" key="8">
    <source>
        <dbReference type="EMBL" id="MCQ8897302.1"/>
    </source>
</evidence>
<dbReference type="PANTHER" id="PTHR24220">
    <property type="entry name" value="IMPORT ATP-BINDING PROTEIN"/>
    <property type="match status" value="1"/>
</dbReference>
<comment type="caution">
    <text evidence="8">The sequence shown here is derived from an EMBL/GenBank/DDBJ whole genome shotgun (WGS) entry which is preliminary data.</text>
</comment>
<keyword evidence="9" id="KW-1185">Reference proteome</keyword>
<evidence type="ECO:0000259" key="7">
    <source>
        <dbReference type="PROSITE" id="PS50893"/>
    </source>
</evidence>
<comment type="similarity">
    <text evidence="1">Belongs to the ABC transporter superfamily.</text>
</comment>
<keyword evidence="2" id="KW-0813">Transport</keyword>
<feature type="domain" description="ABC transporter" evidence="7">
    <location>
        <begin position="12"/>
        <end position="238"/>
    </location>
</feature>
<dbReference type="SUPFAM" id="SSF52540">
    <property type="entry name" value="P-loop containing nucleoside triphosphate hydrolases"/>
    <property type="match status" value="1"/>
</dbReference>
<evidence type="ECO:0000256" key="4">
    <source>
        <dbReference type="ARBA" id="ARBA00022519"/>
    </source>
</evidence>
<protein>
    <submittedName>
        <fullName evidence="8">ABC transporter ATP-binding protein</fullName>
    </submittedName>
</protein>
<dbReference type="InterPro" id="IPR017871">
    <property type="entry name" value="ABC_transporter-like_CS"/>
</dbReference>
<dbReference type="PROSITE" id="PS00211">
    <property type="entry name" value="ABC_TRANSPORTER_1"/>
    <property type="match status" value="1"/>
</dbReference>
<dbReference type="InterPro" id="IPR003439">
    <property type="entry name" value="ABC_transporter-like_ATP-bd"/>
</dbReference>
<dbReference type="PROSITE" id="PS50893">
    <property type="entry name" value="ABC_TRANSPORTER_2"/>
    <property type="match status" value="1"/>
</dbReference>
<keyword evidence="4" id="KW-0997">Cell inner membrane</keyword>
<name>A0ABT1WIF4_9BURK</name>
<evidence type="ECO:0000313" key="9">
    <source>
        <dbReference type="Proteomes" id="UP001204142"/>
    </source>
</evidence>
<dbReference type="SMART" id="SM00382">
    <property type="entry name" value="AAA"/>
    <property type="match status" value="1"/>
</dbReference>
<proteinExistence type="inferred from homology"/>
<dbReference type="InterPro" id="IPR015854">
    <property type="entry name" value="ABC_transpr_LolD-like"/>
</dbReference>
<organism evidence="8 9">
    <name type="scientific">Limnobacter humi</name>
    <dbReference type="NCBI Taxonomy" id="1778671"/>
    <lineage>
        <taxon>Bacteria</taxon>
        <taxon>Pseudomonadati</taxon>
        <taxon>Pseudomonadota</taxon>
        <taxon>Betaproteobacteria</taxon>
        <taxon>Burkholderiales</taxon>
        <taxon>Burkholderiaceae</taxon>
        <taxon>Limnobacter</taxon>
    </lineage>
</organism>
<evidence type="ECO:0000256" key="5">
    <source>
        <dbReference type="ARBA" id="ARBA00022741"/>
    </source>
</evidence>
<sequence length="238" mass="25749">MNNPHQQAPVVLETRSLSKAFQGIGAADQATQVIKHLDLQITAGETVAIVGASGAGKSTLLHVLGGLEKADSGSVLWSGEAIEPWSVKQLGLKRNRHLGFIYQFHHLLPEFSALDNVAMALRIGGLNKRDAQARSRTLLEKVGLAHRLSHRPAELSGGERQRVAIARAMVTQPKAILADEPTGNLDQETADAVFDLLLNATQELGTALVIVTHSLELACRCKRVLRLEKGELKRANED</sequence>
<reference evidence="8 9" key="1">
    <citation type="submission" date="2022-07" db="EMBL/GenBank/DDBJ databases">
        <authorList>
            <person name="Xamxidin M."/>
            <person name="Wu M."/>
        </authorList>
    </citation>
    <scope>NUCLEOTIDE SEQUENCE [LARGE SCALE GENOMIC DNA]</scope>
    <source>
        <strain evidence="8 9">NBRC 111650</strain>
    </source>
</reference>
<keyword evidence="6 8" id="KW-0067">ATP-binding</keyword>
<dbReference type="CDD" id="cd03255">
    <property type="entry name" value="ABC_MJ0796_LolCDE_FtsE"/>
    <property type="match status" value="1"/>
</dbReference>
<dbReference type="RefSeq" id="WP_256765100.1">
    <property type="nucleotide sequence ID" value="NZ_JANIGO010000004.1"/>
</dbReference>
<dbReference type="GO" id="GO:0005524">
    <property type="term" value="F:ATP binding"/>
    <property type="evidence" value="ECO:0007669"/>
    <property type="project" value="UniProtKB-KW"/>
</dbReference>
<dbReference type="Pfam" id="PF00005">
    <property type="entry name" value="ABC_tran"/>
    <property type="match status" value="1"/>
</dbReference>
<dbReference type="Proteomes" id="UP001204142">
    <property type="component" value="Unassembled WGS sequence"/>
</dbReference>
<evidence type="ECO:0000256" key="1">
    <source>
        <dbReference type="ARBA" id="ARBA00005417"/>
    </source>
</evidence>
<evidence type="ECO:0000256" key="3">
    <source>
        <dbReference type="ARBA" id="ARBA00022475"/>
    </source>
</evidence>
<evidence type="ECO:0000256" key="2">
    <source>
        <dbReference type="ARBA" id="ARBA00022448"/>
    </source>
</evidence>
<dbReference type="PANTHER" id="PTHR24220:SF689">
    <property type="entry name" value="LIPOPROTEIN-RELEASING SYSTEM ATP-BINDING PROTEIN LOLD"/>
    <property type="match status" value="1"/>
</dbReference>
<keyword evidence="4" id="KW-0472">Membrane</keyword>
<dbReference type="Gene3D" id="3.40.50.300">
    <property type="entry name" value="P-loop containing nucleotide triphosphate hydrolases"/>
    <property type="match status" value="1"/>
</dbReference>
<dbReference type="InterPro" id="IPR027417">
    <property type="entry name" value="P-loop_NTPase"/>
</dbReference>
<accession>A0ABT1WIF4</accession>
<keyword evidence="5" id="KW-0547">Nucleotide-binding</keyword>
<dbReference type="EMBL" id="JANIGO010000004">
    <property type="protein sequence ID" value="MCQ8897302.1"/>
    <property type="molecule type" value="Genomic_DNA"/>
</dbReference>
<dbReference type="InterPro" id="IPR017911">
    <property type="entry name" value="MacB-like_ATP-bd"/>
</dbReference>
<dbReference type="InterPro" id="IPR003593">
    <property type="entry name" value="AAA+_ATPase"/>
</dbReference>
<evidence type="ECO:0000256" key="6">
    <source>
        <dbReference type="ARBA" id="ARBA00022840"/>
    </source>
</evidence>
<keyword evidence="3" id="KW-1003">Cell membrane</keyword>